<dbReference type="Gene3D" id="3.10.120.10">
    <property type="entry name" value="Cytochrome b5-like heme/steroid binding domain"/>
    <property type="match status" value="1"/>
</dbReference>
<reference evidence="3" key="1">
    <citation type="submission" date="2023-07" db="EMBL/GenBank/DDBJ databases">
        <title>Black Yeasts Isolated from many extreme environments.</title>
        <authorList>
            <person name="Coleine C."/>
            <person name="Stajich J.E."/>
            <person name="Selbmann L."/>
        </authorList>
    </citation>
    <scope>NUCLEOTIDE SEQUENCE</scope>
    <source>
        <strain evidence="3">CCFEE 5485</strain>
    </source>
</reference>
<sequence length="202" mass="22357">MGRLSLSSWRATHLCVPGVVTVSPKHSPQSPDLGIGHTHSEKASHSEHIENVADIYLQPPAGLVNERVSSKGIVQEDDPTEPWSFQPKRLPDESLPFILATVVKERDGQENESGRQSRLWIVVNGVVLDVTEYQFGHPGGRAIISGFGGQDCTWQWFSFHGMDIWRSVAAGLRVGRTEGVMNPFRRPKGIVGLQGHGFQDWD</sequence>
<evidence type="ECO:0000259" key="2">
    <source>
        <dbReference type="PROSITE" id="PS50255"/>
    </source>
</evidence>
<accession>A0AAE0WFT4</accession>
<dbReference type="InterPro" id="IPR036400">
    <property type="entry name" value="Cyt_B5-like_heme/steroid_sf"/>
</dbReference>
<dbReference type="InterPro" id="IPR001199">
    <property type="entry name" value="Cyt_B5-like_heme/steroid-bd"/>
</dbReference>
<evidence type="ECO:0000313" key="4">
    <source>
        <dbReference type="Proteomes" id="UP001274830"/>
    </source>
</evidence>
<organism evidence="3 4">
    <name type="scientific">Recurvomyces mirabilis</name>
    <dbReference type="NCBI Taxonomy" id="574656"/>
    <lineage>
        <taxon>Eukaryota</taxon>
        <taxon>Fungi</taxon>
        <taxon>Dikarya</taxon>
        <taxon>Ascomycota</taxon>
        <taxon>Pezizomycotina</taxon>
        <taxon>Dothideomycetes</taxon>
        <taxon>Dothideomycetidae</taxon>
        <taxon>Mycosphaerellales</taxon>
        <taxon>Teratosphaeriaceae</taxon>
        <taxon>Recurvomyces</taxon>
    </lineage>
</organism>
<name>A0AAE0WFT4_9PEZI</name>
<dbReference type="Proteomes" id="UP001274830">
    <property type="component" value="Unassembled WGS sequence"/>
</dbReference>
<dbReference type="AlphaFoldDB" id="A0AAE0WFT4"/>
<protein>
    <recommendedName>
        <fullName evidence="2">Cytochrome b5 heme-binding domain-containing protein</fullName>
    </recommendedName>
</protein>
<dbReference type="EMBL" id="JAUTXT010000038">
    <property type="protein sequence ID" value="KAK3671878.1"/>
    <property type="molecule type" value="Genomic_DNA"/>
</dbReference>
<comment type="caution">
    <text evidence="3">The sequence shown here is derived from an EMBL/GenBank/DDBJ whole genome shotgun (WGS) entry which is preliminary data.</text>
</comment>
<dbReference type="PROSITE" id="PS50255">
    <property type="entry name" value="CYTOCHROME_B5_2"/>
    <property type="match status" value="1"/>
</dbReference>
<dbReference type="SUPFAM" id="SSF55856">
    <property type="entry name" value="Cytochrome b5-like heme/steroid binding domain"/>
    <property type="match status" value="1"/>
</dbReference>
<evidence type="ECO:0000256" key="1">
    <source>
        <dbReference type="SAM" id="MobiDB-lite"/>
    </source>
</evidence>
<proteinExistence type="predicted"/>
<dbReference type="Pfam" id="PF00173">
    <property type="entry name" value="Cyt-b5"/>
    <property type="match status" value="1"/>
</dbReference>
<evidence type="ECO:0000313" key="3">
    <source>
        <dbReference type="EMBL" id="KAK3671878.1"/>
    </source>
</evidence>
<keyword evidence="4" id="KW-1185">Reference proteome</keyword>
<feature type="region of interest" description="Disordered" evidence="1">
    <location>
        <begin position="22"/>
        <end position="46"/>
    </location>
</feature>
<feature type="domain" description="Cytochrome b5 heme-binding" evidence="2">
    <location>
        <begin position="95"/>
        <end position="178"/>
    </location>
</feature>
<gene>
    <name evidence="3" type="ORF">LTR78_008244</name>
</gene>
<dbReference type="SMART" id="SM01117">
    <property type="entry name" value="Cyt-b5"/>
    <property type="match status" value="1"/>
</dbReference>